<keyword evidence="2" id="KW-1133">Transmembrane helix</keyword>
<sequence>MVRAQPPANIEDFIVKVSECFFIPSFNLAVEKMLQRCTRRHAHPCIGFSTITYADFTPECGSLAPGVANGIPAFHGPTWRLDAEELRNEESYVGGVGIGPRREPCRTSFQRLPQVCSAADPLTLKAVALQHSKLRFKQHIKQAAGRATSDIKELIPLLSSHSQINLQTRVALFISFITPLLTYASPIWVSTAAYYHRPIYRAYYRGFSFITAQPPLTHSIASISYMPPKPENLIPTNTTEEEDGKETEDETQEEEEEFPSPHQERAPDARAIQIAAQTIKISERRSPIRVR</sequence>
<evidence type="ECO:0000256" key="1">
    <source>
        <dbReference type="SAM" id="MobiDB-lite"/>
    </source>
</evidence>
<evidence type="ECO:0000313" key="4">
    <source>
        <dbReference type="Proteomes" id="UP001159363"/>
    </source>
</evidence>
<dbReference type="EMBL" id="JARBHB010000005">
    <property type="protein sequence ID" value="KAJ8882357.1"/>
    <property type="molecule type" value="Genomic_DNA"/>
</dbReference>
<feature type="transmembrane region" description="Helical" evidence="2">
    <location>
        <begin position="170"/>
        <end position="195"/>
    </location>
</feature>
<keyword evidence="4" id="KW-1185">Reference proteome</keyword>
<comment type="caution">
    <text evidence="3">The sequence shown here is derived from an EMBL/GenBank/DDBJ whole genome shotgun (WGS) entry which is preliminary data.</text>
</comment>
<name>A0ABQ9HDG0_9NEOP</name>
<keyword evidence="2" id="KW-0472">Membrane</keyword>
<gene>
    <name evidence="3" type="ORF">PR048_014159</name>
</gene>
<evidence type="ECO:0000313" key="3">
    <source>
        <dbReference type="EMBL" id="KAJ8882357.1"/>
    </source>
</evidence>
<organism evidence="3 4">
    <name type="scientific">Dryococelus australis</name>
    <dbReference type="NCBI Taxonomy" id="614101"/>
    <lineage>
        <taxon>Eukaryota</taxon>
        <taxon>Metazoa</taxon>
        <taxon>Ecdysozoa</taxon>
        <taxon>Arthropoda</taxon>
        <taxon>Hexapoda</taxon>
        <taxon>Insecta</taxon>
        <taxon>Pterygota</taxon>
        <taxon>Neoptera</taxon>
        <taxon>Polyneoptera</taxon>
        <taxon>Phasmatodea</taxon>
        <taxon>Verophasmatodea</taxon>
        <taxon>Anareolatae</taxon>
        <taxon>Phasmatidae</taxon>
        <taxon>Eurycanthinae</taxon>
        <taxon>Dryococelus</taxon>
    </lineage>
</organism>
<protein>
    <submittedName>
        <fullName evidence="3">Uncharacterized protein</fullName>
    </submittedName>
</protein>
<evidence type="ECO:0000256" key="2">
    <source>
        <dbReference type="SAM" id="Phobius"/>
    </source>
</evidence>
<proteinExistence type="predicted"/>
<reference evidence="3 4" key="1">
    <citation type="submission" date="2023-02" db="EMBL/GenBank/DDBJ databases">
        <title>LHISI_Scaffold_Assembly.</title>
        <authorList>
            <person name="Stuart O.P."/>
            <person name="Cleave R."/>
            <person name="Magrath M.J.L."/>
            <person name="Mikheyev A.S."/>
        </authorList>
    </citation>
    <scope>NUCLEOTIDE SEQUENCE [LARGE SCALE GENOMIC DNA]</scope>
    <source>
        <strain evidence="3">Daus_M_001</strain>
        <tissue evidence="3">Leg muscle</tissue>
    </source>
</reference>
<feature type="region of interest" description="Disordered" evidence="1">
    <location>
        <begin position="228"/>
        <end position="269"/>
    </location>
</feature>
<keyword evidence="2" id="KW-0812">Transmembrane</keyword>
<dbReference type="Proteomes" id="UP001159363">
    <property type="component" value="Chromosome 4"/>
</dbReference>
<feature type="compositionally biased region" description="Acidic residues" evidence="1">
    <location>
        <begin position="239"/>
        <end position="258"/>
    </location>
</feature>
<accession>A0ABQ9HDG0</accession>